<evidence type="ECO:0000256" key="1">
    <source>
        <dbReference type="ARBA" id="ARBA00023125"/>
    </source>
</evidence>
<name>A0A9D9EH52_9BACT</name>
<evidence type="ECO:0000313" key="5">
    <source>
        <dbReference type="Proteomes" id="UP000823637"/>
    </source>
</evidence>
<evidence type="ECO:0000256" key="2">
    <source>
        <dbReference type="PROSITE-ProRule" id="PRU00335"/>
    </source>
</evidence>
<proteinExistence type="predicted"/>
<evidence type="ECO:0000259" key="3">
    <source>
        <dbReference type="PROSITE" id="PS50977"/>
    </source>
</evidence>
<feature type="domain" description="HTH tetR-type" evidence="3">
    <location>
        <begin position="2"/>
        <end position="62"/>
    </location>
</feature>
<dbReference type="EMBL" id="JADIMR010000010">
    <property type="protein sequence ID" value="MBO8446270.1"/>
    <property type="molecule type" value="Genomic_DNA"/>
</dbReference>
<accession>A0A9D9EH52</accession>
<protein>
    <submittedName>
        <fullName evidence="4">TetR/AcrR family transcriptional regulator</fullName>
    </submittedName>
</protein>
<dbReference type="InterPro" id="IPR009057">
    <property type="entry name" value="Homeodomain-like_sf"/>
</dbReference>
<dbReference type="PROSITE" id="PS50977">
    <property type="entry name" value="HTH_TETR_2"/>
    <property type="match status" value="1"/>
</dbReference>
<dbReference type="SUPFAM" id="SSF46689">
    <property type="entry name" value="Homeodomain-like"/>
    <property type="match status" value="1"/>
</dbReference>
<reference evidence="4" key="1">
    <citation type="submission" date="2020-10" db="EMBL/GenBank/DDBJ databases">
        <authorList>
            <person name="Gilroy R."/>
        </authorList>
    </citation>
    <scope>NUCLEOTIDE SEQUENCE</scope>
    <source>
        <strain evidence="4">D3-1215</strain>
    </source>
</reference>
<evidence type="ECO:0000313" key="4">
    <source>
        <dbReference type="EMBL" id="MBO8446270.1"/>
    </source>
</evidence>
<sequence>MLELRKEIIRTSRDMFMKFGIRSVSIEDICNEVHISKKTFYTVFKQKDDLVWEVLELISREDCDVPPVDKMDRTRNVVDVAMAFRTPSVRKQNSKYRKFLRDLVKYYPELKNLYNEKHRDEVLRALAAYMELGGEQGMFRQELAQQENIYSLVVVMEMIVSMQEVIAKTEKSEERLLLSEAVADSFLRICCTAAGIEYYQRRYLDGGGQDTGKTKQNNIN</sequence>
<feature type="DNA-binding region" description="H-T-H motif" evidence="2">
    <location>
        <begin position="25"/>
        <end position="44"/>
    </location>
</feature>
<reference evidence="4" key="2">
    <citation type="journal article" date="2021" name="PeerJ">
        <title>Extensive microbial diversity within the chicken gut microbiome revealed by metagenomics and culture.</title>
        <authorList>
            <person name="Gilroy R."/>
            <person name="Ravi A."/>
            <person name="Getino M."/>
            <person name="Pursley I."/>
            <person name="Horton D.L."/>
            <person name="Alikhan N.F."/>
            <person name="Baker D."/>
            <person name="Gharbi K."/>
            <person name="Hall N."/>
            <person name="Watson M."/>
            <person name="Adriaenssens E.M."/>
            <person name="Foster-Nyarko E."/>
            <person name="Jarju S."/>
            <person name="Secka A."/>
            <person name="Antonio M."/>
            <person name="Oren A."/>
            <person name="Chaudhuri R.R."/>
            <person name="La Ragione R."/>
            <person name="Hildebrand F."/>
            <person name="Pallen M.J."/>
        </authorList>
    </citation>
    <scope>NUCLEOTIDE SEQUENCE</scope>
    <source>
        <strain evidence="4">D3-1215</strain>
    </source>
</reference>
<dbReference type="InterPro" id="IPR001647">
    <property type="entry name" value="HTH_TetR"/>
</dbReference>
<dbReference type="Pfam" id="PF00440">
    <property type="entry name" value="TetR_N"/>
    <property type="match status" value="1"/>
</dbReference>
<keyword evidence="1 2" id="KW-0238">DNA-binding</keyword>
<dbReference type="Proteomes" id="UP000823637">
    <property type="component" value="Unassembled WGS sequence"/>
</dbReference>
<dbReference type="Gene3D" id="1.10.357.10">
    <property type="entry name" value="Tetracycline Repressor, domain 2"/>
    <property type="match status" value="1"/>
</dbReference>
<gene>
    <name evidence="4" type="ORF">IAC32_00785</name>
</gene>
<dbReference type="GO" id="GO:0003677">
    <property type="term" value="F:DNA binding"/>
    <property type="evidence" value="ECO:0007669"/>
    <property type="project" value="UniProtKB-UniRule"/>
</dbReference>
<comment type="caution">
    <text evidence="4">The sequence shown here is derived from an EMBL/GenBank/DDBJ whole genome shotgun (WGS) entry which is preliminary data.</text>
</comment>
<dbReference type="AlphaFoldDB" id="A0A9D9EH52"/>
<organism evidence="4 5">
    <name type="scientific">Candidatus Enterocola intestinipullorum</name>
    <dbReference type="NCBI Taxonomy" id="2840783"/>
    <lineage>
        <taxon>Bacteria</taxon>
        <taxon>Pseudomonadati</taxon>
        <taxon>Bacteroidota</taxon>
        <taxon>Bacteroidia</taxon>
        <taxon>Bacteroidales</taxon>
        <taxon>Candidatus Enterocola</taxon>
    </lineage>
</organism>